<evidence type="ECO:0000256" key="3">
    <source>
        <dbReference type="ARBA" id="ARBA00014376"/>
    </source>
</evidence>
<evidence type="ECO:0000256" key="1">
    <source>
        <dbReference type="ARBA" id="ARBA00004117"/>
    </source>
</evidence>
<evidence type="ECO:0000313" key="10">
    <source>
        <dbReference type="Proteomes" id="UP000739538"/>
    </source>
</evidence>
<dbReference type="GO" id="GO:0030694">
    <property type="term" value="C:bacterial-type flagellum basal body, rod"/>
    <property type="evidence" value="ECO:0007669"/>
    <property type="project" value="InterPro"/>
</dbReference>
<evidence type="ECO:0000313" key="9">
    <source>
        <dbReference type="EMBL" id="MCA9754477.1"/>
    </source>
</evidence>
<dbReference type="PANTHER" id="PTHR30435:SF12">
    <property type="entry name" value="FLAGELLAR BASAL BODY ROD PROTEIN FLGB"/>
    <property type="match status" value="1"/>
</dbReference>
<evidence type="ECO:0000256" key="2">
    <source>
        <dbReference type="ARBA" id="ARBA00009677"/>
    </source>
</evidence>
<keyword evidence="4 6" id="KW-0975">Bacterial flagellum</keyword>
<comment type="function">
    <text evidence="5 6">Structural component of flagellum, the bacterial motility apparatus. Part of the rod structure of flagellar basal body.</text>
</comment>
<evidence type="ECO:0000259" key="8">
    <source>
        <dbReference type="Pfam" id="PF00460"/>
    </source>
</evidence>
<dbReference type="GO" id="GO:0071978">
    <property type="term" value="P:bacterial-type flagellum-dependent swarming motility"/>
    <property type="evidence" value="ECO:0007669"/>
    <property type="project" value="TreeGrafter"/>
</dbReference>
<dbReference type="EMBL" id="JAGQHS010000004">
    <property type="protein sequence ID" value="MCA9754477.1"/>
    <property type="molecule type" value="Genomic_DNA"/>
</dbReference>
<evidence type="ECO:0000256" key="4">
    <source>
        <dbReference type="ARBA" id="ARBA00023143"/>
    </source>
</evidence>
<evidence type="ECO:0000256" key="5">
    <source>
        <dbReference type="ARBA" id="ARBA00024934"/>
    </source>
</evidence>
<dbReference type="InterPro" id="IPR006300">
    <property type="entry name" value="FlgB"/>
</dbReference>
<sequence length="130" mass="14261">MIEAFLFGNRSLDEMKAGLDAGSLRQRVIASNIANANTPGYAPQQVRFEELLDSASGDLSKPVRTHADHMTGPEGNAQSVLPRVESRGLESVELEQEMVELQQNTVHYRALSEFVAKKYRGLMDAIGTQG</sequence>
<comment type="caution">
    <text evidence="9">The sequence shown here is derived from an EMBL/GenBank/DDBJ whole genome shotgun (WGS) entry which is preliminary data.</text>
</comment>
<feature type="domain" description="Flagellar basal body rod protein N-terminal" evidence="8">
    <location>
        <begin position="18"/>
        <end position="41"/>
    </location>
</feature>
<comment type="subcellular location">
    <subcellularLocation>
        <location evidence="1 6">Bacterial flagellum basal body</location>
    </subcellularLocation>
</comment>
<dbReference type="InterPro" id="IPR001444">
    <property type="entry name" value="Flag_bb_rod_N"/>
</dbReference>
<keyword evidence="9" id="KW-0282">Flagellum</keyword>
<proteinExistence type="inferred from homology"/>
<protein>
    <recommendedName>
        <fullName evidence="3 6">Flagellar basal body rod protein FlgB</fullName>
    </recommendedName>
</protein>
<organism evidence="9 10">
    <name type="scientific">Eiseniibacteriota bacterium</name>
    <dbReference type="NCBI Taxonomy" id="2212470"/>
    <lineage>
        <taxon>Bacteria</taxon>
        <taxon>Candidatus Eiseniibacteriota</taxon>
    </lineage>
</organism>
<dbReference type="AlphaFoldDB" id="A0A956SBI1"/>
<gene>
    <name evidence="9" type="primary">flgB</name>
    <name evidence="9" type="ORF">KDA27_01650</name>
</gene>
<name>A0A956SBI1_UNCEI</name>
<dbReference type="PANTHER" id="PTHR30435">
    <property type="entry name" value="FLAGELLAR PROTEIN"/>
    <property type="match status" value="1"/>
</dbReference>
<evidence type="ECO:0000256" key="6">
    <source>
        <dbReference type="PIRNR" id="PIRNR002889"/>
    </source>
</evidence>
<reference evidence="9" key="2">
    <citation type="journal article" date="2021" name="Microbiome">
        <title>Successional dynamics and alternative stable states in a saline activated sludge microbial community over 9 years.</title>
        <authorList>
            <person name="Wang Y."/>
            <person name="Ye J."/>
            <person name="Ju F."/>
            <person name="Liu L."/>
            <person name="Boyd J.A."/>
            <person name="Deng Y."/>
            <person name="Parks D.H."/>
            <person name="Jiang X."/>
            <person name="Yin X."/>
            <person name="Woodcroft B.J."/>
            <person name="Tyson G.W."/>
            <person name="Hugenholtz P."/>
            <person name="Polz M.F."/>
            <person name="Zhang T."/>
        </authorList>
    </citation>
    <scope>NUCLEOTIDE SEQUENCE</scope>
    <source>
        <strain evidence="9">HKST-UBA02</strain>
    </source>
</reference>
<comment type="subunit">
    <text evidence="6">The basal body constitutes a major portion of the flagellar organelle and consists of a number of rings mounted on a central rod.</text>
</comment>
<feature type="region of interest" description="Disordered" evidence="7">
    <location>
        <begin position="58"/>
        <end position="78"/>
    </location>
</feature>
<dbReference type="PIRSF" id="PIRSF002889">
    <property type="entry name" value="Rod_FlgB"/>
    <property type="match status" value="1"/>
</dbReference>
<evidence type="ECO:0000256" key="7">
    <source>
        <dbReference type="SAM" id="MobiDB-lite"/>
    </source>
</evidence>
<comment type="similarity">
    <text evidence="2 6">Belongs to the flagella basal body rod proteins family.</text>
</comment>
<dbReference type="Pfam" id="PF00460">
    <property type="entry name" value="Flg_bb_rod"/>
    <property type="match status" value="1"/>
</dbReference>
<keyword evidence="9" id="KW-0966">Cell projection</keyword>
<dbReference type="PROSITE" id="PS00588">
    <property type="entry name" value="FLAGELLA_BB_ROD"/>
    <property type="match status" value="1"/>
</dbReference>
<keyword evidence="9" id="KW-0969">Cilium</keyword>
<dbReference type="Proteomes" id="UP000739538">
    <property type="component" value="Unassembled WGS sequence"/>
</dbReference>
<accession>A0A956SBI1</accession>
<dbReference type="InterPro" id="IPR019776">
    <property type="entry name" value="Flagellar_basal_body_rod_CS"/>
</dbReference>
<dbReference type="NCBIfam" id="TIGR01396">
    <property type="entry name" value="FlgB"/>
    <property type="match status" value="1"/>
</dbReference>
<reference evidence="9" key="1">
    <citation type="submission" date="2020-04" db="EMBL/GenBank/DDBJ databases">
        <authorList>
            <person name="Zhang T."/>
        </authorList>
    </citation>
    <scope>NUCLEOTIDE SEQUENCE</scope>
    <source>
        <strain evidence="9">HKST-UBA02</strain>
    </source>
</reference>